<sequence>MMSFAFLRKALGIKKGADEKEFCEFLRHFDSGDISASHQLSRNIKKRSFRFVILRDEDRKVIFDSNSSKDSVKTLSIGSRRLNLFDIVFGSHVLATSKELLFSIKVHDLSSYGYVLISRVITDIDEWSATKVYGRRQCMKIRNCASSVPQIISRSETTKSVAACLIINVDVIANPTMTQATRGSSSSVISQIKRNSSVFIADERQLSGLASSSHRQSGSCAKRFYCMLFEHSTQLSVLVESLVDSTLSIICRAGRGHWSSSASMSEAIEKTYSQFLPSFHDLFSSKLHFPLWTTLNNILYNASDSITTLVIENPQLPVPASSVGSSTDFLVNAESRDSSLMEVYDDFTTLFLRHCLSPLLSRGKESRYLPTEALSVLENSNTTVGLGVGSSSQPRYTEIPLLIEKFVDEPCDQCSCVSTELFPSQTISPSGNTSFPSLPSNFNPTSPIGAPRFSFRAIYDSTPALPTGLSSSQISSPSSPRTTATLAGTGLASQASELARGIGCTPLSSTPTASDLAYRSFEQPATHSVTNHNLIGATVSEHFTTGSVLQATIEQADIFRERLEDQLNRWLCLGPLIVRGMNLSTRKMSHDDDQQGGYRAVSRRTHGHGSQWHACGLLANTDSKTVEVLTLSQKDSPTSTDPLPPGVRFTQRSTRHSFSQSTNMWSGSGLEVGLREPPSGSNRRSSATTDKPHPVPIRPAPLVTRLIDQTYLVFERTNCASMALRDLESGLQLFYHKSRVLADLLSHVGPSLLQQPERMTAAASCSVDDLPLLLSTAASYSIPAATILHSHFNEWWFC</sequence>
<evidence type="ECO:0000313" key="4">
    <source>
        <dbReference type="Proteomes" id="UP000230066"/>
    </source>
</evidence>
<comment type="caution">
    <text evidence="3">The sequence shown here is derived from an EMBL/GenBank/DDBJ whole genome shotgun (WGS) entry which is preliminary data.</text>
</comment>
<evidence type="ECO:0000259" key="2">
    <source>
        <dbReference type="Pfam" id="PF14638"/>
    </source>
</evidence>
<evidence type="ECO:0000313" key="3">
    <source>
        <dbReference type="EMBL" id="THD23876.1"/>
    </source>
</evidence>
<feature type="domain" description="Folliculin-interacting protein C-terminal" evidence="2">
    <location>
        <begin position="539"/>
        <end position="781"/>
    </location>
</feature>
<keyword evidence="4" id="KW-1185">Reference proteome</keyword>
<dbReference type="InterPro" id="IPR028086">
    <property type="entry name" value="FNIP_C_dom"/>
</dbReference>
<proteinExistence type="predicted"/>
<protein>
    <recommendedName>
        <fullName evidence="2">Folliculin-interacting protein C-terminal domain-containing protein</fullName>
    </recommendedName>
</protein>
<reference evidence="3" key="1">
    <citation type="submission" date="2019-03" db="EMBL/GenBank/DDBJ databases">
        <title>Improved annotation for the trematode Fasciola hepatica.</title>
        <authorList>
            <person name="Choi Y.-J."/>
            <person name="Martin J."/>
            <person name="Mitreva M."/>
        </authorList>
    </citation>
    <scope>NUCLEOTIDE SEQUENCE [LARGE SCALE GENOMIC DNA]</scope>
</reference>
<feature type="compositionally biased region" description="Polar residues" evidence="1">
    <location>
        <begin position="632"/>
        <end position="641"/>
    </location>
</feature>
<feature type="compositionally biased region" description="Polar residues" evidence="1">
    <location>
        <begin position="650"/>
        <end position="666"/>
    </location>
</feature>
<gene>
    <name evidence="3" type="ORF">D915_005432</name>
</gene>
<dbReference type="Proteomes" id="UP000230066">
    <property type="component" value="Unassembled WGS sequence"/>
</dbReference>
<name>A0A4E0R9Q6_FASHE</name>
<dbReference type="AlphaFoldDB" id="A0A4E0R9Q6"/>
<evidence type="ECO:0000256" key="1">
    <source>
        <dbReference type="SAM" id="MobiDB-lite"/>
    </source>
</evidence>
<accession>A0A4E0R9Q6</accession>
<dbReference type="Pfam" id="PF14638">
    <property type="entry name" value="FNIP_C"/>
    <property type="match status" value="1"/>
</dbReference>
<organism evidence="3 4">
    <name type="scientific">Fasciola hepatica</name>
    <name type="common">Liver fluke</name>
    <dbReference type="NCBI Taxonomy" id="6192"/>
    <lineage>
        <taxon>Eukaryota</taxon>
        <taxon>Metazoa</taxon>
        <taxon>Spiralia</taxon>
        <taxon>Lophotrochozoa</taxon>
        <taxon>Platyhelminthes</taxon>
        <taxon>Trematoda</taxon>
        <taxon>Digenea</taxon>
        <taxon>Plagiorchiida</taxon>
        <taxon>Echinostomata</taxon>
        <taxon>Echinostomatoidea</taxon>
        <taxon>Fasciolidae</taxon>
        <taxon>Fasciola</taxon>
    </lineage>
</organism>
<feature type="compositionally biased region" description="Polar residues" evidence="1">
    <location>
        <begin position="679"/>
        <end position="689"/>
    </location>
</feature>
<feature type="region of interest" description="Disordered" evidence="1">
    <location>
        <begin position="632"/>
        <end position="697"/>
    </location>
</feature>
<dbReference type="EMBL" id="JXXN02001897">
    <property type="protein sequence ID" value="THD23876.1"/>
    <property type="molecule type" value="Genomic_DNA"/>
</dbReference>